<dbReference type="STRING" id="1193518.BN13_670011"/>
<dbReference type="Proteomes" id="UP000035720">
    <property type="component" value="Unassembled WGS sequence"/>
</dbReference>
<proteinExistence type="predicted"/>
<gene>
    <name evidence="1" type="ORF">BN13_670011</name>
</gene>
<keyword evidence="2" id="KW-1185">Reference proteome</keyword>
<dbReference type="EMBL" id="CAJC01000180">
    <property type="protein sequence ID" value="CCI54281.1"/>
    <property type="molecule type" value="Genomic_DNA"/>
</dbReference>
<name>A0A077MA87_9MICO</name>
<evidence type="ECO:0000313" key="1">
    <source>
        <dbReference type="EMBL" id="CCI54281.1"/>
    </source>
</evidence>
<evidence type="ECO:0000313" key="2">
    <source>
        <dbReference type="Proteomes" id="UP000035720"/>
    </source>
</evidence>
<organism evidence="1 2">
    <name type="scientific">Nostocoides jenkinsii Ben 74</name>
    <dbReference type="NCBI Taxonomy" id="1193518"/>
    <lineage>
        <taxon>Bacteria</taxon>
        <taxon>Bacillati</taxon>
        <taxon>Actinomycetota</taxon>
        <taxon>Actinomycetes</taxon>
        <taxon>Micrococcales</taxon>
        <taxon>Intrasporangiaceae</taxon>
        <taxon>Nostocoides</taxon>
    </lineage>
</organism>
<accession>A0A077MA87</accession>
<sequence length="60" mass="6272">MAQDADDVDFESTRAEKGLVQGLVSALQAHEGPMDQQELDAALGVTHVDGTIDDNSSNTG</sequence>
<dbReference type="AlphaFoldDB" id="A0A077MA87"/>
<protein>
    <submittedName>
        <fullName evidence="1">Uncharacterized protein</fullName>
    </submittedName>
</protein>
<dbReference type="RefSeq" id="WP_048546782.1">
    <property type="nucleotide sequence ID" value="NZ_HF571038.1"/>
</dbReference>
<reference evidence="1 2" key="1">
    <citation type="journal article" date="2013" name="ISME J.">
        <title>A metabolic model for members of the genus Tetrasphaera involved in enhanced biological phosphorus removal.</title>
        <authorList>
            <person name="Kristiansen R."/>
            <person name="Nguyen H.T.T."/>
            <person name="Saunders A.M."/>
            <person name="Nielsen J.L."/>
            <person name="Wimmer R."/>
            <person name="Le V.Q."/>
            <person name="McIlroy S.J."/>
            <person name="Petrovski S."/>
            <person name="Seviour R.J."/>
            <person name="Calteau A."/>
            <person name="Nielsen K.L."/>
            <person name="Nielsen P.H."/>
        </authorList>
    </citation>
    <scope>NUCLEOTIDE SEQUENCE [LARGE SCALE GENOMIC DNA]</scope>
    <source>
        <strain evidence="1 2">Ben 74</strain>
    </source>
</reference>
<comment type="caution">
    <text evidence="1">The sequence shown here is derived from an EMBL/GenBank/DDBJ whole genome shotgun (WGS) entry which is preliminary data.</text>
</comment>